<protein>
    <recommendedName>
        <fullName evidence="3">Fe-S cluster assembly protein HesB</fullName>
    </recommendedName>
</protein>
<sequence length="90" mass="10225">MKMSVTSAATACFMEEWGFKPADSVRIYVRYSGGGEDAFSFGIMKDTARYPAVSTVQDGIHFYMEENDAWYMDGKDLTIDLRNENIVFVK</sequence>
<name>A0A917M7B1_9BACL</name>
<dbReference type="Proteomes" id="UP000600247">
    <property type="component" value="Unassembled WGS sequence"/>
</dbReference>
<keyword evidence="2" id="KW-1185">Reference proteome</keyword>
<dbReference type="EMBL" id="BMHY01000009">
    <property type="protein sequence ID" value="GGG79546.1"/>
    <property type="molecule type" value="Genomic_DNA"/>
</dbReference>
<dbReference type="RefSeq" id="WP_188891050.1">
    <property type="nucleotide sequence ID" value="NZ_BMHY01000009.1"/>
</dbReference>
<organism evidence="1 2">
    <name type="scientific">Paenibacillus radicis</name>
    <name type="common">ex Gao et al. 2016</name>
    <dbReference type="NCBI Taxonomy" id="1737354"/>
    <lineage>
        <taxon>Bacteria</taxon>
        <taxon>Bacillati</taxon>
        <taxon>Bacillota</taxon>
        <taxon>Bacilli</taxon>
        <taxon>Bacillales</taxon>
        <taxon>Paenibacillaceae</taxon>
        <taxon>Paenibacillus</taxon>
    </lineage>
</organism>
<dbReference type="InterPro" id="IPR035903">
    <property type="entry name" value="HesB-like_dom_sf"/>
</dbReference>
<accession>A0A917M7B1</accession>
<dbReference type="AlphaFoldDB" id="A0A917M7B1"/>
<dbReference type="SUPFAM" id="SSF89360">
    <property type="entry name" value="HesB-like domain"/>
    <property type="match status" value="1"/>
</dbReference>
<proteinExistence type="predicted"/>
<reference evidence="1 2" key="1">
    <citation type="journal article" date="2014" name="Int. J. Syst. Evol. Microbiol.">
        <title>Complete genome sequence of Corynebacterium casei LMG S-19264T (=DSM 44701T), isolated from a smear-ripened cheese.</title>
        <authorList>
            <consortium name="US DOE Joint Genome Institute (JGI-PGF)"/>
            <person name="Walter F."/>
            <person name="Albersmeier A."/>
            <person name="Kalinowski J."/>
            <person name="Ruckert C."/>
        </authorList>
    </citation>
    <scope>NUCLEOTIDE SEQUENCE [LARGE SCALE GENOMIC DNA]</scope>
    <source>
        <strain evidence="1 2">CGMCC 1.15286</strain>
    </source>
</reference>
<evidence type="ECO:0000313" key="1">
    <source>
        <dbReference type="EMBL" id="GGG79546.1"/>
    </source>
</evidence>
<comment type="caution">
    <text evidence="1">The sequence shown here is derived from an EMBL/GenBank/DDBJ whole genome shotgun (WGS) entry which is preliminary data.</text>
</comment>
<evidence type="ECO:0008006" key="3">
    <source>
        <dbReference type="Google" id="ProtNLM"/>
    </source>
</evidence>
<gene>
    <name evidence="1" type="ORF">GCM10010918_40780</name>
</gene>
<evidence type="ECO:0000313" key="2">
    <source>
        <dbReference type="Proteomes" id="UP000600247"/>
    </source>
</evidence>